<reference evidence="1 2" key="1">
    <citation type="submission" date="2018-06" db="EMBL/GenBank/DDBJ databases">
        <title>Sphaerisporangium craniellae sp. nov., isolated from a marine sponge in the South China Sea.</title>
        <authorList>
            <person name="Li L."/>
        </authorList>
    </citation>
    <scope>NUCLEOTIDE SEQUENCE [LARGE SCALE GENOMIC DNA]</scope>
    <source>
        <strain evidence="1 2">CCTCC AA 208026</strain>
    </source>
</reference>
<organism evidence="1 2">
    <name type="scientific">Sphaerisporangium album</name>
    <dbReference type="NCBI Taxonomy" id="509200"/>
    <lineage>
        <taxon>Bacteria</taxon>
        <taxon>Bacillati</taxon>
        <taxon>Actinomycetota</taxon>
        <taxon>Actinomycetes</taxon>
        <taxon>Streptosporangiales</taxon>
        <taxon>Streptosporangiaceae</taxon>
        <taxon>Sphaerisporangium</taxon>
    </lineage>
</organism>
<proteinExistence type="predicted"/>
<dbReference type="RefSeq" id="WP_147268615.1">
    <property type="nucleotide sequence ID" value="NZ_QOIL01000002.1"/>
</dbReference>
<evidence type="ECO:0000313" key="2">
    <source>
        <dbReference type="Proteomes" id="UP000253094"/>
    </source>
</evidence>
<evidence type="ECO:0000313" key="1">
    <source>
        <dbReference type="EMBL" id="RCG32601.1"/>
    </source>
</evidence>
<protein>
    <submittedName>
        <fullName evidence="1">Uncharacterized protein</fullName>
    </submittedName>
</protein>
<accession>A0A367FQP7</accession>
<comment type="caution">
    <text evidence="1">The sequence shown here is derived from an EMBL/GenBank/DDBJ whole genome shotgun (WGS) entry which is preliminary data.</text>
</comment>
<dbReference type="EMBL" id="QOIL01000002">
    <property type="protein sequence ID" value="RCG32601.1"/>
    <property type="molecule type" value="Genomic_DNA"/>
</dbReference>
<sequence length="153" mass="16743">MVSRMPQVIASTTITQARKSGHPTERGDFSFEAAETLQRTLAAFHIRTDVNAGKGVALVSVWADLIVWTDGELGYWWWSGRYSSPGRKLYAWGPVRDPVSVARRVACRFAETFHGHPHSAAILRMLSTVRDGWELPPTLSATVPGNQGVAGPA</sequence>
<dbReference type="OrthoDB" id="3535508at2"/>
<gene>
    <name evidence="1" type="ORF">DQ384_03665</name>
</gene>
<name>A0A367FQP7_9ACTN</name>
<dbReference type="AlphaFoldDB" id="A0A367FQP7"/>
<keyword evidence="2" id="KW-1185">Reference proteome</keyword>
<dbReference type="Proteomes" id="UP000253094">
    <property type="component" value="Unassembled WGS sequence"/>
</dbReference>